<dbReference type="FunFam" id="3.40.50.150:FF:000068">
    <property type="entry name" value="Ribosomal RNA-processing protein 8"/>
    <property type="match status" value="1"/>
</dbReference>
<dbReference type="AlphaFoldDB" id="A0A482WEQ4"/>
<reference evidence="15 16" key="1">
    <citation type="submission" date="2017-03" db="EMBL/GenBank/DDBJ databases">
        <title>Genome of the blue death feigning beetle - Asbolus verrucosus.</title>
        <authorList>
            <person name="Rider S.D."/>
        </authorList>
    </citation>
    <scope>NUCLEOTIDE SEQUENCE [LARGE SCALE GENOMIC DNA]</scope>
    <source>
        <strain evidence="15">Butters</strain>
        <tissue evidence="15">Head and leg muscle</tissue>
    </source>
</reference>
<comment type="caution">
    <text evidence="15">The sequence shown here is derived from an EMBL/GenBank/DDBJ whole genome shotgun (WGS) entry which is preliminary data.</text>
</comment>
<accession>A0A482WEQ4</accession>
<evidence type="ECO:0000256" key="10">
    <source>
        <dbReference type="ARBA" id="ARBA00023015"/>
    </source>
</evidence>
<dbReference type="FunFam" id="1.10.10.2150:FF:000001">
    <property type="entry name" value="Ribosomal RNA-processing protein 8"/>
    <property type="match status" value="1"/>
</dbReference>
<gene>
    <name evidence="15" type="ORF">BDFB_000198</name>
</gene>
<evidence type="ECO:0000313" key="15">
    <source>
        <dbReference type="EMBL" id="RZC43123.1"/>
    </source>
</evidence>
<keyword evidence="4" id="KW-0678">Repressor</keyword>
<dbReference type="Gene3D" id="3.40.50.150">
    <property type="entry name" value="Vaccinia Virus protein VP39"/>
    <property type="match status" value="1"/>
</dbReference>
<keyword evidence="12 13" id="KW-0539">Nucleus</keyword>
<dbReference type="Pfam" id="PF05148">
    <property type="entry name" value="Methyltransf_8"/>
    <property type="match status" value="1"/>
</dbReference>
<comment type="subcellular location">
    <subcellularLocation>
        <location evidence="1 13">Nucleus</location>
        <location evidence="1 13">Nucleolus</location>
    </subcellularLocation>
</comment>
<dbReference type="OrthoDB" id="10258825at2759"/>
<dbReference type="EC" id="2.1.1.-" evidence="13"/>
<sequence length="385" mass="45178">FSSKKKNKSILSGKVVKKSKKKRKIKENKQKIKKVVHRTVENNDIVIRNKKFSKINKPVFKKEKSSEEILTKRKKQNKNKNDNKRQISEQLKENSKQHKHKNRQKKKNANESLVQQNKHTNANDVSLNKETNKLDYKQKKRKKLQEKLHQTLDTHSSSFSVQKQTTKSLRAKMMEKLQAARFRYINEQIYSNDSKEAQKLFSKDPESFHAYHEGYRRQVNKWPLNPVDIITESVQKMPKSHIIADFGCGDAKLAKSVEHTVHSFDLISTNELVTACDMAHVPLQNNSVDVVVFCLSLMGTNLHDYFLEANRVLKQGGILKIAEVESRFDDVHQFIEGLRKFHFKNIWKDLSHNLFYFLDFKKEANIKKKKKLPTISLHPCLYKKR</sequence>
<dbReference type="PANTHER" id="PTHR12787:SF0">
    <property type="entry name" value="RIBOSOMAL RNA-PROCESSING PROTEIN 8"/>
    <property type="match status" value="1"/>
</dbReference>
<evidence type="ECO:0000256" key="7">
    <source>
        <dbReference type="ARBA" id="ARBA00022679"/>
    </source>
</evidence>
<evidence type="ECO:0000256" key="2">
    <source>
        <dbReference type="ARBA" id="ARBA00006301"/>
    </source>
</evidence>
<evidence type="ECO:0000256" key="14">
    <source>
        <dbReference type="SAM" id="MobiDB-lite"/>
    </source>
</evidence>
<keyword evidence="9" id="KW-0156">Chromatin regulator</keyword>
<evidence type="ECO:0000256" key="3">
    <source>
        <dbReference type="ARBA" id="ARBA00020203"/>
    </source>
</evidence>
<feature type="region of interest" description="Disordered" evidence="14">
    <location>
        <begin position="57"/>
        <end position="159"/>
    </location>
</feature>
<evidence type="ECO:0000256" key="4">
    <source>
        <dbReference type="ARBA" id="ARBA00022491"/>
    </source>
</evidence>
<dbReference type="GO" id="GO:0005677">
    <property type="term" value="C:chromatin silencing complex"/>
    <property type="evidence" value="ECO:0007669"/>
    <property type="project" value="TreeGrafter"/>
</dbReference>
<evidence type="ECO:0000256" key="13">
    <source>
        <dbReference type="RuleBase" id="RU365074"/>
    </source>
</evidence>
<dbReference type="GO" id="GO:0046015">
    <property type="term" value="P:regulation of transcription by glucose"/>
    <property type="evidence" value="ECO:0007669"/>
    <property type="project" value="TreeGrafter"/>
</dbReference>
<feature type="compositionally biased region" description="Basic residues" evidence="14">
    <location>
        <begin position="15"/>
        <end position="34"/>
    </location>
</feature>
<keyword evidence="10" id="KW-0805">Transcription regulation</keyword>
<dbReference type="InterPro" id="IPR029063">
    <property type="entry name" value="SAM-dependent_MTases_sf"/>
</dbReference>
<feature type="non-terminal residue" evidence="15">
    <location>
        <position position="1"/>
    </location>
</feature>
<keyword evidence="7 13" id="KW-0808">Transferase</keyword>
<keyword evidence="11" id="KW-0804">Transcription</keyword>
<comment type="similarity">
    <text evidence="2 13">Belongs to the methyltransferase superfamily. RRP8 family.</text>
</comment>
<dbReference type="GO" id="GO:0033553">
    <property type="term" value="C:rDNA heterochromatin"/>
    <property type="evidence" value="ECO:0007669"/>
    <property type="project" value="TreeGrafter"/>
</dbReference>
<dbReference type="PANTHER" id="PTHR12787">
    <property type="entry name" value="RIBOSOMAL RNA-PROCESSING PROTEIN 8"/>
    <property type="match status" value="1"/>
</dbReference>
<evidence type="ECO:0000256" key="12">
    <source>
        <dbReference type="ARBA" id="ARBA00023242"/>
    </source>
</evidence>
<evidence type="ECO:0000256" key="9">
    <source>
        <dbReference type="ARBA" id="ARBA00022853"/>
    </source>
</evidence>
<feature type="compositionally biased region" description="Polar residues" evidence="14">
    <location>
        <begin position="110"/>
        <end position="129"/>
    </location>
</feature>
<dbReference type="GO" id="GO:0008168">
    <property type="term" value="F:methyltransferase activity"/>
    <property type="evidence" value="ECO:0007669"/>
    <property type="project" value="UniProtKB-KW"/>
</dbReference>
<feature type="compositionally biased region" description="Basic and acidic residues" evidence="14">
    <location>
        <begin position="60"/>
        <end position="71"/>
    </location>
</feature>
<evidence type="ECO:0000256" key="1">
    <source>
        <dbReference type="ARBA" id="ARBA00004604"/>
    </source>
</evidence>
<keyword evidence="8 13" id="KW-0949">S-adenosyl-L-methionine</keyword>
<keyword evidence="6 13" id="KW-0489">Methyltransferase</keyword>
<dbReference type="GO" id="GO:0006364">
    <property type="term" value="P:rRNA processing"/>
    <property type="evidence" value="ECO:0007669"/>
    <property type="project" value="UniProtKB-UniRule"/>
</dbReference>
<dbReference type="GO" id="GO:0005730">
    <property type="term" value="C:nucleolus"/>
    <property type="evidence" value="ECO:0007669"/>
    <property type="project" value="UniProtKB-SubCell"/>
</dbReference>
<dbReference type="InterPro" id="IPR007823">
    <property type="entry name" value="RRP8"/>
</dbReference>
<evidence type="ECO:0000256" key="8">
    <source>
        <dbReference type="ARBA" id="ARBA00022691"/>
    </source>
</evidence>
<comment type="function">
    <text evidence="13">Probable methyltransferase required to silence rDNA.</text>
</comment>
<dbReference type="EMBL" id="QDEB01001686">
    <property type="protein sequence ID" value="RZC43123.1"/>
    <property type="molecule type" value="Genomic_DNA"/>
</dbReference>
<name>A0A482WEQ4_ASBVE</name>
<dbReference type="Gene3D" id="1.10.10.2150">
    <property type="entry name" value="Ribosomal RNA-processing protein 8, N-terminal domain"/>
    <property type="match status" value="1"/>
</dbReference>
<keyword evidence="16" id="KW-1185">Reference proteome</keyword>
<feature type="compositionally biased region" description="Basic and acidic residues" evidence="14">
    <location>
        <begin position="79"/>
        <end position="96"/>
    </location>
</feature>
<evidence type="ECO:0000256" key="11">
    <source>
        <dbReference type="ARBA" id="ARBA00023163"/>
    </source>
</evidence>
<feature type="compositionally biased region" description="Basic residues" evidence="14">
    <location>
        <begin position="97"/>
        <end position="107"/>
    </location>
</feature>
<evidence type="ECO:0000313" key="16">
    <source>
        <dbReference type="Proteomes" id="UP000292052"/>
    </source>
</evidence>
<dbReference type="GO" id="GO:0000183">
    <property type="term" value="P:rDNA heterochromatin formation"/>
    <property type="evidence" value="ECO:0007669"/>
    <property type="project" value="TreeGrafter"/>
</dbReference>
<evidence type="ECO:0000256" key="5">
    <source>
        <dbReference type="ARBA" id="ARBA00022552"/>
    </source>
</evidence>
<dbReference type="SUPFAM" id="SSF53335">
    <property type="entry name" value="S-adenosyl-L-methionine-dependent methyltransferases"/>
    <property type="match status" value="1"/>
</dbReference>
<keyword evidence="5 13" id="KW-0698">rRNA processing</keyword>
<proteinExistence type="inferred from homology"/>
<organism evidence="15 16">
    <name type="scientific">Asbolus verrucosus</name>
    <name type="common">Desert ironclad beetle</name>
    <dbReference type="NCBI Taxonomy" id="1661398"/>
    <lineage>
        <taxon>Eukaryota</taxon>
        <taxon>Metazoa</taxon>
        <taxon>Ecdysozoa</taxon>
        <taxon>Arthropoda</taxon>
        <taxon>Hexapoda</taxon>
        <taxon>Insecta</taxon>
        <taxon>Pterygota</taxon>
        <taxon>Neoptera</taxon>
        <taxon>Endopterygota</taxon>
        <taxon>Coleoptera</taxon>
        <taxon>Polyphaga</taxon>
        <taxon>Cucujiformia</taxon>
        <taxon>Tenebrionidae</taxon>
        <taxon>Pimeliinae</taxon>
        <taxon>Asbolus</taxon>
    </lineage>
</organism>
<dbReference type="InterPro" id="IPR042036">
    <property type="entry name" value="RRP8_N"/>
</dbReference>
<dbReference type="GO" id="GO:0042149">
    <property type="term" value="P:cellular response to glucose starvation"/>
    <property type="evidence" value="ECO:0007669"/>
    <property type="project" value="TreeGrafter"/>
</dbReference>
<evidence type="ECO:0000256" key="6">
    <source>
        <dbReference type="ARBA" id="ARBA00022603"/>
    </source>
</evidence>
<dbReference type="STRING" id="1661398.A0A482WEQ4"/>
<dbReference type="CDD" id="cd02440">
    <property type="entry name" value="AdoMet_MTases"/>
    <property type="match status" value="1"/>
</dbReference>
<feature type="region of interest" description="Disordered" evidence="14">
    <location>
        <begin position="1"/>
        <end position="34"/>
    </location>
</feature>
<protein>
    <recommendedName>
        <fullName evidence="3 13">Ribosomal RNA-processing protein 8</fullName>
        <ecNumber evidence="13">2.1.1.-</ecNumber>
    </recommendedName>
</protein>
<dbReference type="Proteomes" id="UP000292052">
    <property type="component" value="Unassembled WGS sequence"/>
</dbReference>
<dbReference type="GO" id="GO:0032259">
    <property type="term" value="P:methylation"/>
    <property type="evidence" value="ECO:0007669"/>
    <property type="project" value="UniProtKB-KW"/>
</dbReference>